<dbReference type="AlphaFoldDB" id="A0A8J2SH15"/>
<evidence type="ECO:0000313" key="3">
    <source>
        <dbReference type="Proteomes" id="UP000789595"/>
    </source>
</evidence>
<organism evidence="2 3">
    <name type="scientific">Pelagomonas calceolata</name>
    <dbReference type="NCBI Taxonomy" id="35677"/>
    <lineage>
        <taxon>Eukaryota</taxon>
        <taxon>Sar</taxon>
        <taxon>Stramenopiles</taxon>
        <taxon>Ochrophyta</taxon>
        <taxon>Pelagophyceae</taxon>
        <taxon>Pelagomonadales</taxon>
        <taxon>Pelagomonadaceae</taxon>
        <taxon>Pelagomonas</taxon>
    </lineage>
</organism>
<feature type="compositionally biased region" description="Pro residues" evidence="1">
    <location>
        <begin position="319"/>
        <end position="332"/>
    </location>
</feature>
<evidence type="ECO:0000256" key="1">
    <source>
        <dbReference type="SAM" id="MobiDB-lite"/>
    </source>
</evidence>
<dbReference type="Proteomes" id="UP000789595">
    <property type="component" value="Unassembled WGS sequence"/>
</dbReference>
<sequence>MYAFDRPGVAPRKAKLQHAAIISKGPATVREGPRFESRRVGALLRGVRVVLAPERRVAIKHDTGERVTRRRVLKPVAGWISQKCVGSLRYAAPVATRAQLRAAEARGRDRARSDDYDPRGRPTVYGGASNLDLVPEADLDATAGLPLAALEGVPDGDATGSCDSCRSRASSVDATPATPDRYESATPVTDRCIIGDSFLTEAPATPEQEQAYVDEFLVRDPTTALTARQASATKLDALCRKARILRAASSGSYGDALAARLAAAGARAAQARRRGRPAVTPERLREMMRIVNEQRRAAALQRSPSPRKTPHKFRGSTIYPPPQVPVPTSPGF</sequence>
<keyword evidence="3" id="KW-1185">Reference proteome</keyword>
<feature type="region of interest" description="Disordered" evidence="1">
    <location>
        <begin position="296"/>
        <end position="332"/>
    </location>
</feature>
<reference evidence="2" key="1">
    <citation type="submission" date="2021-11" db="EMBL/GenBank/DDBJ databases">
        <authorList>
            <consortium name="Genoscope - CEA"/>
            <person name="William W."/>
        </authorList>
    </citation>
    <scope>NUCLEOTIDE SEQUENCE</scope>
</reference>
<evidence type="ECO:0000313" key="2">
    <source>
        <dbReference type="EMBL" id="CAH0372113.1"/>
    </source>
</evidence>
<feature type="region of interest" description="Disordered" evidence="1">
    <location>
        <begin position="102"/>
        <end position="129"/>
    </location>
</feature>
<gene>
    <name evidence="2" type="ORF">PECAL_3P20890</name>
</gene>
<protein>
    <submittedName>
        <fullName evidence="2">Uncharacterized protein</fullName>
    </submittedName>
</protein>
<comment type="caution">
    <text evidence="2">The sequence shown here is derived from an EMBL/GenBank/DDBJ whole genome shotgun (WGS) entry which is preliminary data.</text>
</comment>
<accession>A0A8J2SH15</accession>
<proteinExistence type="predicted"/>
<dbReference type="EMBL" id="CAKKNE010000003">
    <property type="protein sequence ID" value="CAH0372113.1"/>
    <property type="molecule type" value="Genomic_DNA"/>
</dbReference>
<name>A0A8J2SH15_9STRA</name>
<feature type="compositionally biased region" description="Basic and acidic residues" evidence="1">
    <location>
        <begin position="103"/>
        <end position="120"/>
    </location>
</feature>